<keyword evidence="3" id="KW-1064">Adaptive immunity</keyword>
<keyword evidence="9" id="KW-1185">Reference proteome</keyword>
<dbReference type="AlphaFoldDB" id="A0A8J7NEE3"/>
<feature type="domain" description="Ig-like" evidence="7">
    <location>
        <begin position="4"/>
        <end position="102"/>
    </location>
</feature>
<keyword evidence="1" id="KW-0732">Signal</keyword>
<evidence type="ECO:0000256" key="2">
    <source>
        <dbReference type="ARBA" id="ARBA00022859"/>
    </source>
</evidence>
<evidence type="ECO:0000256" key="6">
    <source>
        <dbReference type="ARBA" id="ARBA00043266"/>
    </source>
</evidence>
<name>A0A8J7NEE3_ATRSP</name>
<keyword evidence="5" id="KW-0393">Immunoglobulin domain</keyword>
<dbReference type="InterPro" id="IPR051006">
    <property type="entry name" value="TCR_variable_domain"/>
</dbReference>
<dbReference type="InterPro" id="IPR013106">
    <property type="entry name" value="Ig_V-set"/>
</dbReference>
<evidence type="ECO:0000256" key="4">
    <source>
        <dbReference type="ARBA" id="ARBA00023170"/>
    </source>
</evidence>
<keyword evidence="4" id="KW-0675">Receptor</keyword>
<keyword evidence="6" id="KW-1279">T cell receptor</keyword>
<dbReference type="InterPro" id="IPR013783">
    <property type="entry name" value="Ig-like_fold"/>
</dbReference>
<gene>
    <name evidence="8" type="primary">Tva2</name>
    <name evidence="8" type="ORF">GTO95_0000354</name>
</gene>
<dbReference type="SMART" id="SM00409">
    <property type="entry name" value="IG"/>
    <property type="match status" value="1"/>
</dbReference>
<dbReference type="Pfam" id="PF07686">
    <property type="entry name" value="V-set"/>
    <property type="match status" value="1"/>
</dbReference>
<sequence length="111" mass="12194">RSQTQVSQRPASLTVTEGGTATLHCNYTASNFNSLQWYRQKPNASPEKVLILYLDGKETEKNFFGSLATGKRIGVLNVSNSQAEDSATYYCAVEAQCEEPVRGADRNPQCS</sequence>
<evidence type="ECO:0000256" key="3">
    <source>
        <dbReference type="ARBA" id="ARBA00023130"/>
    </source>
</evidence>
<organism evidence="8 9">
    <name type="scientific">Atractosteus spatula</name>
    <name type="common">Alligator gar</name>
    <name type="synonym">Lepisosteus spatula</name>
    <dbReference type="NCBI Taxonomy" id="7917"/>
    <lineage>
        <taxon>Eukaryota</taxon>
        <taxon>Metazoa</taxon>
        <taxon>Chordata</taxon>
        <taxon>Craniata</taxon>
        <taxon>Vertebrata</taxon>
        <taxon>Euteleostomi</taxon>
        <taxon>Actinopterygii</taxon>
        <taxon>Neopterygii</taxon>
        <taxon>Holostei</taxon>
        <taxon>Semionotiformes</taxon>
        <taxon>Lepisosteidae</taxon>
        <taxon>Atractosteus</taxon>
    </lineage>
</organism>
<dbReference type="InterPro" id="IPR036179">
    <property type="entry name" value="Ig-like_dom_sf"/>
</dbReference>
<protein>
    <submittedName>
        <fullName evidence="8">TVA2 protein</fullName>
    </submittedName>
</protein>
<dbReference type="SMART" id="SM00406">
    <property type="entry name" value="IGv"/>
    <property type="match status" value="1"/>
</dbReference>
<evidence type="ECO:0000259" key="7">
    <source>
        <dbReference type="PROSITE" id="PS50835"/>
    </source>
</evidence>
<dbReference type="Proteomes" id="UP000736164">
    <property type="component" value="Unassembled WGS sequence"/>
</dbReference>
<dbReference type="InterPro" id="IPR003599">
    <property type="entry name" value="Ig_sub"/>
</dbReference>
<accession>A0A8J7NEE3</accession>
<dbReference type="GO" id="GO:0002250">
    <property type="term" value="P:adaptive immune response"/>
    <property type="evidence" value="ECO:0007669"/>
    <property type="project" value="UniProtKB-KW"/>
</dbReference>
<proteinExistence type="predicted"/>
<evidence type="ECO:0000256" key="5">
    <source>
        <dbReference type="ARBA" id="ARBA00023319"/>
    </source>
</evidence>
<dbReference type="PANTHER" id="PTHR19343:SF13">
    <property type="entry name" value="T CELL RECEPTOR ALPHA VARIABLE 21"/>
    <property type="match status" value="1"/>
</dbReference>
<comment type="caution">
    <text evidence="8">The sequence shown here is derived from an EMBL/GenBank/DDBJ whole genome shotgun (WGS) entry which is preliminary data.</text>
</comment>
<dbReference type="PANTHER" id="PTHR19343">
    <property type="entry name" value="T CELL RECEPTOR ALPHA VARIABLE 1-2"/>
    <property type="match status" value="1"/>
</dbReference>
<evidence type="ECO:0000313" key="8">
    <source>
        <dbReference type="EMBL" id="MBN3311945.1"/>
    </source>
</evidence>
<evidence type="ECO:0000256" key="1">
    <source>
        <dbReference type="ARBA" id="ARBA00022729"/>
    </source>
</evidence>
<dbReference type="EMBL" id="JAAWVO010003142">
    <property type="protein sequence ID" value="MBN3311945.1"/>
    <property type="molecule type" value="Genomic_DNA"/>
</dbReference>
<dbReference type="GO" id="GO:0042605">
    <property type="term" value="F:peptide antigen binding"/>
    <property type="evidence" value="ECO:0007669"/>
    <property type="project" value="TreeGrafter"/>
</dbReference>
<dbReference type="Gene3D" id="2.60.40.10">
    <property type="entry name" value="Immunoglobulins"/>
    <property type="match status" value="1"/>
</dbReference>
<dbReference type="SUPFAM" id="SSF48726">
    <property type="entry name" value="Immunoglobulin"/>
    <property type="match status" value="1"/>
</dbReference>
<dbReference type="InterPro" id="IPR007110">
    <property type="entry name" value="Ig-like_dom"/>
</dbReference>
<dbReference type="PROSITE" id="PS50835">
    <property type="entry name" value="IG_LIKE"/>
    <property type="match status" value="1"/>
</dbReference>
<keyword evidence="2" id="KW-0391">Immunity</keyword>
<evidence type="ECO:0000313" key="9">
    <source>
        <dbReference type="Proteomes" id="UP000736164"/>
    </source>
</evidence>
<feature type="non-terminal residue" evidence="8">
    <location>
        <position position="1"/>
    </location>
</feature>
<dbReference type="GO" id="GO:0042101">
    <property type="term" value="C:T cell receptor complex"/>
    <property type="evidence" value="ECO:0007669"/>
    <property type="project" value="UniProtKB-KW"/>
</dbReference>
<reference evidence="8" key="1">
    <citation type="journal article" date="2021" name="Cell">
        <title>Tracing the genetic footprints of vertebrate landing in non-teleost ray-finned fishes.</title>
        <authorList>
            <person name="Bi X."/>
            <person name="Wang K."/>
            <person name="Yang L."/>
            <person name="Pan H."/>
            <person name="Jiang H."/>
            <person name="Wei Q."/>
            <person name="Fang M."/>
            <person name="Yu H."/>
            <person name="Zhu C."/>
            <person name="Cai Y."/>
            <person name="He Y."/>
            <person name="Gan X."/>
            <person name="Zeng H."/>
            <person name="Yu D."/>
            <person name="Zhu Y."/>
            <person name="Jiang H."/>
            <person name="Qiu Q."/>
            <person name="Yang H."/>
            <person name="Zhang Y.E."/>
            <person name="Wang W."/>
            <person name="Zhu M."/>
            <person name="He S."/>
            <person name="Zhang G."/>
        </authorList>
    </citation>
    <scope>NUCLEOTIDE SEQUENCE</scope>
    <source>
        <strain evidence="8">Allg_001</strain>
    </source>
</reference>
<feature type="non-terminal residue" evidence="8">
    <location>
        <position position="111"/>
    </location>
</feature>